<name>A0A239CGL3_9BACT</name>
<evidence type="ECO:0000259" key="2">
    <source>
        <dbReference type="Pfam" id="PF10908"/>
    </source>
</evidence>
<gene>
    <name evidence="3" type="ORF">SAMN04488503_3122</name>
</gene>
<feature type="region of interest" description="Disordered" evidence="1">
    <location>
        <begin position="161"/>
        <end position="194"/>
    </location>
</feature>
<reference evidence="3 4" key="1">
    <citation type="submission" date="2017-06" db="EMBL/GenBank/DDBJ databases">
        <authorList>
            <person name="Kim H.J."/>
            <person name="Triplett B.A."/>
        </authorList>
    </citation>
    <scope>NUCLEOTIDE SEQUENCE [LARGE SCALE GENOMIC DNA]</scope>
    <source>
        <strain evidence="3 4">DSM 13116</strain>
    </source>
</reference>
<evidence type="ECO:0000313" key="3">
    <source>
        <dbReference type="EMBL" id="SNS19376.1"/>
    </source>
</evidence>
<dbReference type="RefSeq" id="WP_089275312.1">
    <property type="nucleotide sequence ID" value="NZ_FZOC01000008.1"/>
</dbReference>
<keyword evidence="4" id="KW-1185">Reference proteome</keyword>
<evidence type="ECO:0000256" key="1">
    <source>
        <dbReference type="SAM" id="MobiDB-lite"/>
    </source>
</evidence>
<feature type="region of interest" description="Disordered" evidence="1">
    <location>
        <begin position="20"/>
        <end position="135"/>
    </location>
</feature>
<dbReference type="InterPro" id="IPR021225">
    <property type="entry name" value="Tlde1_dom"/>
</dbReference>
<sequence>METRSTDNRIWTWVSDDGKHAAAGMSLGPVGMKPGGGGEEQPYNGLGQYLGKAGPDGISGGSEVRGKATPPPKPKYPPPPPAPREPHLVYSIESHTLRNPEGGVMTDDAYSGKGQHRNKAASQDIENFGPIPEGNWRVQEITDPKYCKEHHLTPPVFRLVPDEETEKRVGKDGMGRKPKTFLVHGDRPDRNASQGCIILNKPARERLRNYEGEWIRVTK</sequence>
<proteinExistence type="predicted"/>
<evidence type="ECO:0000313" key="4">
    <source>
        <dbReference type="Proteomes" id="UP000198324"/>
    </source>
</evidence>
<accession>A0A239CGL3</accession>
<protein>
    <recommendedName>
        <fullName evidence="2">Tlde1 domain-containing protein</fullName>
    </recommendedName>
</protein>
<feature type="compositionally biased region" description="Pro residues" evidence="1">
    <location>
        <begin position="69"/>
        <end position="83"/>
    </location>
</feature>
<feature type="compositionally biased region" description="Basic and acidic residues" evidence="1">
    <location>
        <begin position="165"/>
        <end position="175"/>
    </location>
</feature>
<dbReference type="OrthoDB" id="7569468at2"/>
<dbReference type="EMBL" id="FZOC01000008">
    <property type="protein sequence ID" value="SNS19376.1"/>
    <property type="molecule type" value="Genomic_DNA"/>
</dbReference>
<dbReference type="AlphaFoldDB" id="A0A239CGL3"/>
<organism evidence="3 4">
    <name type="scientific">Humidesulfovibrio mexicanus</name>
    <dbReference type="NCBI Taxonomy" id="147047"/>
    <lineage>
        <taxon>Bacteria</taxon>
        <taxon>Pseudomonadati</taxon>
        <taxon>Thermodesulfobacteriota</taxon>
        <taxon>Desulfovibrionia</taxon>
        <taxon>Desulfovibrionales</taxon>
        <taxon>Desulfovibrionaceae</taxon>
        <taxon>Humidesulfovibrio</taxon>
    </lineage>
</organism>
<dbReference type="Proteomes" id="UP000198324">
    <property type="component" value="Unassembled WGS sequence"/>
</dbReference>
<dbReference type="Pfam" id="PF10908">
    <property type="entry name" value="Tlde1_dom"/>
    <property type="match status" value="1"/>
</dbReference>
<feature type="domain" description="Tlde1" evidence="2">
    <location>
        <begin position="108"/>
        <end position="206"/>
    </location>
</feature>